<gene>
    <name evidence="14" type="ORF">BJZ21_001651</name>
</gene>
<accession>A0A7Y9E5D3</accession>
<keyword evidence="11" id="KW-0865">Zymogen</keyword>
<dbReference type="Pfam" id="PF00754">
    <property type="entry name" value="F5_F8_type_C"/>
    <property type="match status" value="1"/>
</dbReference>
<evidence type="ECO:0000256" key="10">
    <source>
        <dbReference type="ARBA" id="ARBA00023049"/>
    </source>
</evidence>
<dbReference type="Gene3D" id="3.10.170.10">
    <property type="match status" value="1"/>
</dbReference>
<evidence type="ECO:0000256" key="8">
    <source>
        <dbReference type="ARBA" id="ARBA00022801"/>
    </source>
</evidence>
<keyword evidence="4" id="KW-0964">Secreted</keyword>
<name>A0A7Y9E5D3_9ACTN</name>
<keyword evidence="7" id="KW-0732">Signal</keyword>
<dbReference type="RefSeq" id="WP_343052035.1">
    <property type="nucleotide sequence ID" value="NZ_JACCBG010000001.1"/>
</dbReference>
<evidence type="ECO:0000256" key="1">
    <source>
        <dbReference type="ARBA" id="ARBA00001947"/>
    </source>
</evidence>
<keyword evidence="8" id="KW-0378">Hydrolase</keyword>
<keyword evidence="10" id="KW-0482">Metalloprotease</keyword>
<evidence type="ECO:0000256" key="11">
    <source>
        <dbReference type="ARBA" id="ARBA00023145"/>
    </source>
</evidence>
<dbReference type="AlphaFoldDB" id="A0A7Y9E5D3"/>
<feature type="region of interest" description="Disordered" evidence="12">
    <location>
        <begin position="31"/>
        <end position="64"/>
    </location>
</feature>
<evidence type="ECO:0000256" key="3">
    <source>
        <dbReference type="ARBA" id="ARBA00006006"/>
    </source>
</evidence>
<dbReference type="Proteomes" id="UP000535511">
    <property type="component" value="Unassembled WGS sequence"/>
</dbReference>
<evidence type="ECO:0000256" key="2">
    <source>
        <dbReference type="ARBA" id="ARBA00004613"/>
    </source>
</evidence>
<comment type="subcellular location">
    <subcellularLocation>
        <location evidence="2">Secreted</location>
    </subcellularLocation>
</comment>
<comment type="similarity">
    <text evidence="3">Belongs to the peptidase M36 family.</text>
</comment>
<dbReference type="Pfam" id="PF13620">
    <property type="entry name" value="CarboxypepD_reg"/>
    <property type="match status" value="1"/>
</dbReference>
<dbReference type="Gene3D" id="1.10.390.10">
    <property type="entry name" value="Neutral Protease Domain 2"/>
    <property type="match status" value="1"/>
</dbReference>
<dbReference type="SUPFAM" id="SSF55486">
    <property type="entry name" value="Metalloproteases ('zincins'), catalytic domain"/>
    <property type="match status" value="1"/>
</dbReference>
<dbReference type="InterPro" id="IPR050371">
    <property type="entry name" value="Fungal_virulence_M36"/>
</dbReference>
<keyword evidence="5" id="KW-0645">Protease</keyword>
<dbReference type="Gene3D" id="2.60.120.260">
    <property type="entry name" value="Galactose-binding domain-like"/>
    <property type="match status" value="1"/>
</dbReference>
<reference evidence="14 15" key="1">
    <citation type="submission" date="2020-07" db="EMBL/GenBank/DDBJ databases">
        <title>Sequencing the genomes of 1000 actinobacteria strains.</title>
        <authorList>
            <person name="Klenk H.-P."/>
        </authorList>
    </citation>
    <scope>NUCLEOTIDE SEQUENCE [LARGE SCALE GENOMIC DNA]</scope>
    <source>
        <strain evidence="14 15">DSM 21350</strain>
    </source>
</reference>
<evidence type="ECO:0000313" key="15">
    <source>
        <dbReference type="Proteomes" id="UP000535511"/>
    </source>
</evidence>
<dbReference type="InterPro" id="IPR008979">
    <property type="entry name" value="Galactose-bd-like_sf"/>
</dbReference>
<protein>
    <recommendedName>
        <fullName evidence="13">F5/8 type C domain-containing protein</fullName>
    </recommendedName>
</protein>
<evidence type="ECO:0000256" key="12">
    <source>
        <dbReference type="SAM" id="MobiDB-lite"/>
    </source>
</evidence>
<dbReference type="InterPro" id="IPR001842">
    <property type="entry name" value="Peptidase_M36"/>
</dbReference>
<dbReference type="SUPFAM" id="SSF49785">
    <property type="entry name" value="Galactose-binding domain-like"/>
    <property type="match status" value="1"/>
</dbReference>
<keyword evidence="6" id="KW-0479">Metal-binding</keyword>
<dbReference type="GO" id="GO:0008270">
    <property type="term" value="F:zinc ion binding"/>
    <property type="evidence" value="ECO:0007669"/>
    <property type="project" value="InterPro"/>
</dbReference>
<dbReference type="SUPFAM" id="SSF49464">
    <property type="entry name" value="Carboxypeptidase regulatory domain-like"/>
    <property type="match status" value="1"/>
</dbReference>
<evidence type="ECO:0000313" key="14">
    <source>
        <dbReference type="EMBL" id="NYD41568.1"/>
    </source>
</evidence>
<comment type="cofactor">
    <cofactor evidence="1">
        <name>Zn(2+)</name>
        <dbReference type="ChEBI" id="CHEBI:29105"/>
    </cofactor>
</comment>
<dbReference type="EMBL" id="JACCBG010000001">
    <property type="protein sequence ID" value="NYD41568.1"/>
    <property type="molecule type" value="Genomic_DNA"/>
</dbReference>
<evidence type="ECO:0000259" key="13">
    <source>
        <dbReference type="PROSITE" id="PS50022"/>
    </source>
</evidence>
<dbReference type="PANTHER" id="PTHR33478">
    <property type="entry name" value="EXTRACELLULAR METALLOPROTEINASE MEP"/>
    <property type="match status" value="1"/>
</dbReference>
<sequence length="1043" mass="110240">MLSGNRKWLSAAAVGSTAVTVAMLGMPSTAAVGHRHGPSLSASSPARGNEGHARSPEDFDHRDLSGPALVKAQRAVARQQSASAEKYLAGLGPEAIVDIDPLTGTPRQLGRLDGYLSGPHHGSARAAALDFVRSHLDVLGLTADDLSTLVFRKDYVDSLGIHHLSWAQHVGGTPVFGNGLRVNVTRDGRVLSVLGSPVSGLAAMARQAPSAHLDAAQARSKAARNVHGSVQGHDVASARRGAGAGTHWANHDYAERVWFLSADGLRPGWSTYVQTGDDAAYQHVIDAATGKALYRHSTVDNASGDAYVYDYYPGAPAGPKAHGHGHGHRTHPGQAKVVNFFKEGWLAHGSKTLDGRNVITWADVNDDDSVNPGEQTAVPGDKQGATGRLKTFTDTQKDAYPPDGTYGGSPYSDYDFSKFCTAHYVCTWDAEKASSWKKNLAANENNAFYLANTYHDYLQQDPAIGFTPQAGNFTSAGGDPVLQQVLDGSDVDNGMPDSGHIDNANMNTPPDGTPPTMQMYLWHQPGYPNDYDPFMPTSGAFDASVLLHEYTHGLSNRLVVDADGNSTLNSLQAGSMGEAWSDYYAMDYLVTHHFERDTSADGQVFEGKYLMGGQKDTTGKLVPFRSMALDCPVDSESEACFDTYNPGADIQGGYTYGDLVAIGGSAEVHSSGEVWAQTLWDIRKAFGHHVADTLITRAMSLAANDPSMLDMRNAILQADLAGYDGSHSAQLWQIFAERGMGYFAASIDSADTDVAEDFNTPPSPKTHNEDQFIQGTVTDSVTGDPVAGATVLVAGFGDQYTAVTKADGSYTIGFPYGMYPGTYPKVVARGVGYLTESQSVTVPTGDHATADFVVQRDWAENSGGAEVTDFNGPDYSAYGCGPEGAIDGSLGTGWGSTAGDDEGDPTGTFVPKHVTVKLPQAVDVTSFGVDPEATCGDSGSSSTGDYTIEVSQDGTAWTKVADGHFGIADRGHLNEVTPTGAAVAVRFVRFTIQGDQVEDAARANGDTTGTFESICGDPSTSGGYTGCQFADLTELTVFGSATP</sequence>
<feature type="region of interest" description="Disordered" evidence="12">
    <location>
        <begin position="366"/>
        <end position="404"/>
    </location>
</feature>
<evidence type="ECO:0000256" key="7">
    <source>
        <dbReference type="ARBA" id="ARBA00022729"/>
    </source>
</evidence>
<dbReference type="Pfam" id="PF07504">
    <property type="entry name" value="FTP"/>
    <property type="match status" value="1"/>
</dbReference>
<evidence type="ECO:0000256" key="5">
    <source>
        <dbReference type="ARBA" id="ARBA00022670"/>
    </source>
</evidence>
<dbReference type="Gene3D" id="2.60.40.1120">
    <property type="entry name" value="Carboxypeptidase-like, regulatory domain"/>
    <property type="match status" value="1"/>
</dbReference>
<dbReference type="GO" id="GO:0006508">
    <property type="term" value="P:proteolysis"/>
    <property type="evidence" value="ECO:0007669"/>
    <property type="project" value="UniProtKB-KW"/>
</dbReference>
<feature type="domain" description="F5/8 type C" evidence="13">
    <location>
        <begin position="887"/>
        <end position="1010"/>
    </location>
</feature>
<evidence type="ECO:0000256" key="6">
    <source>
        <dbReference type="ARBA" id="ARBA00022723"/>
    </source>
</evidence>
<keyword evidence="9" id="KW-0862">Zinc</keyword>
<comment type="caution">
    <text evidence="14">The sequence shown here is derived from an EMBL/GenBank/DDBJ whole genome shotgun (WGS) entry which is preliminary data.</text>
</comment>
<proteinExistence type="inferred from homology"/>
<dbReference type="InterPro" id="IPR008969">
    <property type="entry name" value="CarboxyPept-like_regulatory"/>
</dbReference>
<dbReference type="GO" id="GO:0004222">
    <property type="term" value="F:metalloendopeptidase activity"/>
    <property type="evidence" value="ECO:0007669"/>
    <property type="project" value="InterPro"/>
</dbReference>
<dbReference type="PANTHER" id="PTHR33478:SF1">
    <property type="entry name" value="EXTRACELLULAR METALLOPROTEINASE MEP"/>
    <property type="match status" value="1"/>
</dbReference>
<dbReference type="PROSITE" id="PS50022">
    <property type="entry name" value="FA58C_3"/>
    <property type="match status" value="1"/>
</dbReference>
<dbReference type="Pfam" id="PF02128">
    <property type="entry name" value="Peptidase_M36"/>
    <property type="match status" value="1"/>
</dbReference>
<dbReference type="InterPro" id="IPR011096">
    <property type="entry name" value="FTP_domain"/>
</dbReference>
<evidence type="ECO:0000256" key="9">
    <source>
        <dbReference type="ARBA" id="ARBA00022833"/>
    </source>
</evidence>
<keyword evidence="15" id="KW-1185">Reference proteome</keyword>
<dbReference type="InterPro" id="IPR000421">
    <property type="entry name" value="FA58C"/>
</dbReference>
<dbReference type="GO" id="GO:0005615">
    <property type="term" value="C:extracellular space"/>
    <property type="evidence" value="ECO:0007669"/>
    <property type="project" value="InterPro"/>
</dbReference>
<organism evidence="14 15">
    <name type="scientific">Nocardioides panaciterrulae</name>
    <dbReference type="NCBI Taxonomy" id="661492"/>
    <lineage>
        <taxon>Bacteria</taxon>
        <taxon>Bacillati</taxon>
        <taxon>Actinomycetota</taxon>
        <taxon>Actinomycetes</taxon>
        <taxon>Propionibacteriales</taxon>
        <taxon>Nocardioidaceae</taxon>
        <taxon>Nocardioides</taxon>
    </lineage>
</organism>
<feature type="compositionally biased region" description="Basic and acidic residues" evidence="12">
    <location>
        <begin position="49"/>
        <end position="64"/>
    </location>
</feature>
<evidence type="ECO:0000256" key="4">
    <source>
        <dbReference type="ARBA" id="ARBA00022525"/>
    </source>
</evidence>
<dbReference type="InterPro" id="IPR027268">
    <property type="entry name" value="Peptidase_M4/M1_CTD_sf"/>
</dbReference>